<keyword evidence="5" id="KW-0547">Nucleotide-binding</keyword>
<keyword evidence="4 10" id="KW-0548">Nucleotidyltransferase</keyword>
<dbReference type="Proteomes" id="UP000317648">
    <property type="component" value="Chromosome"/>
</dbReference>
<evidence type="ECO:0000256" key="7">
    <source>
        <dbReference type="ARBA" id="ARBA00047343"/>
    </source>
</evidence>
<accession>A0A518E0J4</accession>
<reference evidence="10 11" key="1">
    <citation type="submission" date="2019-02" db="EMBL/GenBank/DDBJ databases">
        <title>Deep-cultivation of Planctomycetes and their phenomic and genomic characterization uncovers novel biology.</title>
        <authorList>
            <person name="Wiegand S."/>
            <person name="Jogler M."/>
            <person name="Boedeker C."/>
            <person name="Pinto D."/>
            <person name="Vollmers J."/>
            <person name="Rivas-Marin E."/>
            <person name="Kohn T."/>
            <person name="Peeters S.H."/>
            <person name="Heuer A."/>
            <person name="Rast P."/>
            <person name="Oberbeckmann S."/>
            <person name="Bunk B."/>
            <person name="Jeske O."/>
            <person name="Meyerdierks A."/>
            <person name="Storesund J.E."/>
            <person name="Kallscheuer N."/>
            <person name="Luecker S."/>
            <person name="Lage O.M."/>
            <person name="Pohl T."/>
            <person name="Merkel B.J."/>
            <person name="Hornburger P."/>
            <person name="Mueller R.-W."/>
            <person name="Bruemmer F."/>
            <person name="Labrenz M."/>
            <person name="Spormann A.M."/>
            <person name="Op den Camp H."/>
            <person name="Overmann J."/>
            <person name="Amann R."/>
            <person name="Jetten M.S.M."/>
            <person name="Mascher T."/>
            <person name="Medema M.H."/>
            <person name="Devos D.P."/>
            <person name="Kaster A.-K."/>
            <person name="Ovreas L."/>
            <person name="Rohde M."/>
            <person name="Galperin M.Y."/>
            <person name="Jogler C."/>
        </authorList>
    </citation>
    <scope>NUCLEOTIDE SEQUENCE [LARGE SCALE GENOMIC DNA]</scope>
    <source>
        <strain evidence="10 11">Pla85_3_4</strain>
    </source>
</reference>
<dbReference type="InterPro" id="IPR049577">
    <property type="entry name" value="GMPP_N"/>
</dbReference>
<evidence type="ECO:0000256" key="5">
    <source>
        <dbReference type="ARBA" id="ARBA00022741"/>
    </source>
</evidence>
<dbReference type="Gene3D" id="3.90.550.10">
    <property type="entry name" value="Spore Coat Polysaccharide Biosynthesis Protein SpsA, Chain A"/>
    <property type="match status" value="1"/>
</dbReference>
<comment type="similarity">
    <text evidence="1">Belongs to the mannose-6-phosphate isomerase type 2 family.</text>
</comment>
<dbReference type="PANTHER" id="PTHR46390:SF1">
    <property type="entry name" value="MANNOSE-1-PHOSPHATE GUANYLYLTRANSFERASE"/>
    <property type="match status" value="1"/>
</dbReference>
<keyword evidence="11" id="KW-1185">Reference proteome</keyword>
<dbReference type="CDD" id="cd02509">
    <property type="entry name" value="GDP-M1P_Guanylyltransferase"/>
    <property type="match status" value="1"/>
</dbReference>
<dbReference type="GO" id="GO:0005525">
    <property type="term" value="F:GTP binding"/>
    <property type="evidence" value="ECO:0007669"/>
    <property type="project" value="UniProtKB-KW"/>
</dbReference>
<evidence type="ECO:0000256" key="2">
    <source>
        <dbReference type="ARBA" id="ARBA00012387"/>
    </source>
</evidence>
<evidence type="ECO:0000256" key="4">
    <source>
        <dbReference type="ARBA" id="ARBA00022695"/>
    </source>
</evidence>
<dbReference type="GO" id="GO:0004475">
    <property type="term" value="F:mannose-1-phosphate guanylyltransferase (GTP) activity"/>
    <property type="evidence" value="ECO:0007669"/>
    <property type="project" value="UniProtKB-EC"/>
</dbReference>
<dbReference type="RefSeq" id="WP_145056367.1">
    <property type="nucleotide sequence ID" value="NZ_CP036433.1"/>
</dbReference>
<evidence type="ECO:0000313" key="11">
    <source>
        <dbReference type="Proteomes" id="UP000317648"/>
    </source>
</evidence>
<protein>
    <recommendedName>
        <fullName evidence="2">mannose-1-phosphate guanylyltransferase</fullName>
        <ecNumber evidence="2">2.7.7.13</ecNumber>
    </recommendedName>
</protein>
<keyword evidence="6" id="KW-0342">GTP-binding</keyword>
<dbReference type="SUPFAM" id="SSF53448">
    <property type="entry name" value="Nucleotide-diphospho-sugar transferases"/>
    <property type="match status" value="1"/>
</dbReference>
<gene>
    <name evidence="10" type="primary">manC</name>
    <name evidence="10" type="ORF">Pla8534_54530</name>
</gene>
<dbReference type="Pfam" id="PF22640">
    <property type="entry name" value="ManC_GMP_beta-helix"/>
    <property type="match status" value="1"/>
</dbReference>
<dbReference type="EC" id="2.7.7.13" evidence="2"/>
<dbReference type="KEGG" id="lcre:Pla8534_54530"/>
<dbReference type="InterPro" id="IPR054566">
    <property type="entry name" value="ManC/GMP-like_b-helix"/>
</dbReference>
<name>A0A518E0J4_9BACT</name>
<dbReference type="FunFam" id="3.90.550.10:FF:000046">
    <property type="entry name" value="Mannose-1-phosphate guanylyltransferase (GDP)"/>
    <property type="match status" value="1"/>
</dbReference>
<dbReference type="InterPro" id="IPR029044">
    <property type="entry name" value="Nucleotide-diphossugar_trans"/>
</dbReference>
<dbReference type="OrthoDB" id="9806359at2"/>
<sequence length="359" mass="39599">MLHAIIMAGGAGTRFWPASTKDLPKQLLDLASQRTMIQETCDRLGDLVPANRTFIVTNQRLVEGIAAQLPDLPAGSIVGEPCKRDTAPCVGLAAALVAHQDPDGVMVVMPADHVIRPSSKFRSAIEFAAGLVEEAPERIVTFGIRPTYPAATYGYIERGAPLPDQGEYKTFQINQFREKPSVEVAEEYLQRGGFYWNAGIFLWKASTILQALEKFEPKMFGHIQTIAQAIGTDAFAEVLEREFAAIEGKSIDYAVMERHENRLVVEAPFEWDDVGNWSSLARLNEPDENGNIVIGRHVGVDTAGSIIRSSGQHLVATLGMQDCIIVHTPTATMVANRKDEESVRKLVEMIGERGWHEYL</sequence>
<evidence type="ECO:0000256" key="6">
    <source>
        <dbReference type="ARBA" id="ARBA00023134"/>
    </source>
</evidence>
<evidence type="ECO:0000259" key="8">
    <source>
        <dbReference type="Pfam" id="PF00483"/>
    </source>
</evidence>
<comment type="catalytic activity">
    <reaction evidence="7">
        <text>alpha-D-mannose 1-phosphate + GTP + H(+) = GDP-alpha-D-mannose + diphosphate</text>
        <dbReference type="Rhea" id="RHEA:15229"/>
        <dbReference type="ChEBI" id="CHEBI:15378"/>
        <dbReference type="ChEBI" id="CHEBI:33019"/>
        <dbReference type="ChEBI" id="CHEBI:37565"/>
        <dbReference type="ChEBI" id="CHEBI:57527"/>
        <dbReference type="ChEBI" id="CHEBI:58409"/>
        <dbReference type="EC" id="2.7.7.13"/>
    </reaction>
</comment>
<dbReference type="InterPro" id="IPR051161">
    <property type="entry name" value="Mannose-6P_isomerase_type2"/>
</dbReference>
<evidence type="ECO:0000313" key="10">
    <source>
        <dbReference type="EMBL" id="QDU97603.1"/>
    </source>
</evidence>
<dbReference type="Pfam" id="PF00483">
    <property type="entry name" value="NTP_transferase"/>
    <property type="match status" value="1"/>
</dbReference>
<organism evidence="10 11">
    <name type="scientific">Lignipirellula cremea</name>
    <dbReference type="NCBI Taxonomy" id="2528010"/>
    <lineage>
        <taxon>Bacteria</taxon>
        <taxon>Pseudomonadati</taxon>
        <taxon>Planctomycetota</taxon>
        <taxon>Planctomycetia</taxon>
        <taxon>Pirellulales</taxon>
        <taxon>Pirellulaceae</taxon>
        <taxon>Lignipirellula</taxon>
    </lineage>
</organism>
<dbReference type="InterPro" id="IPR005835">
    <property type="entry name" value="NTP_transferase_dom"/>
</dbReference>
<evidence type="ECO:0000256" key="1">
    <source>
        <dbReference type="ARBA" id="ARBA00006115"/>
    </source>
</evidence>
<keyword evidence="3 10" id="KW-0808">Transferase</keyword>
<evidence type="ECO:0000259" key="9">
    <source>
        <dbReference type="Pfam" id="PF22640"/>
    </source>
</evidence>
<dbReference type="AlphaFoldDB" id="A0A518E0J4"/>
<evidence type="ECO:0000256" key="3">
    <source>
        <dbReference type="ARBA" id="ARBA00022679"/>
    </source>
</evidence>
<dbReference type="EMBL" id="CP036433">
    <property type="protein sequence ID" value="QDU97603.1"/>
    <property type="molecule type" value="Genomic_DNA"/>
</dbReference>
<feature type="domain" description="Nucleotidyl transferase" evidence="8">
    <location>
        <begin position="4"/>
        <end position="287"/>
    </location>
</feature>
<dbReference type="GO" id="GO:0009298">
    <property type="term" value="P:GDP-mannose biosynthetic process"/>
    <property type="evidence" value="ECO:0007669"/>
    <property type="project" value="TreeGrafter"/>
</dbReference>
<dbReference type="SUPFAM" id="SSF159283">
    <property type="entry name" value="Guanosine diphospho-D-mannose pyrophosphorylase/mannose-6-phosphate isomerase linker domain"/>
    <property type="match status" value="1"/>
</dbReference>
<feature type="domain" description="MannoseP isomerase/GMP-like beta-helix" evidence="9">
    <location>
        <begin position="295"/>
        <end position="348"/>
    </location>
</feature>
<dbReference type="PANTHER" id="PTHR46390">
    <property type="entry name" value="MANNOSE-1-PHOSPHATE GUANYLYLTRANSFERASE"/>
    <property type="match status" value="1"/>
</dbReference>
<proteinExistence type="inferred from homology"/>